<name>A0A0D7ANN2_9AGAR</name>
<dbReference type="InterPro" id="IPR011009">
    <property type="entry name" value="Kinase-like_dom_sf"/>
</dbReference>
<keyword evidence="4" id="KW-0547">Nucleotide-binding</keyword>
<dbReference type="EC" id="2.7.11.1" evidence="1"/>
<dbReference type="GO" id="GO:0005634">
    <property type="term" value="C:nucleus"/>
    <property type="evidence" value="ECO:0007669"/>
    <property type="project" value="TreeGrafter"/>
</dbReference>
<keyword evidence="3" id="KW-0808">Transferase</keyword>
<organism evidence="11 12">
    <name type="scientific">Fistulina hepatica ATCC 64428</name>
    <dbReference type="NCBI Taxonomy" id="1128425"/>
    <lineage>
        <taxon>Eukaryota</taxon>
        <taxon>Fungi</taxon>
        <taxon>Dikarya</taxon>
        <taxon>Basidiomycota</taxon>
        <taxon>Agaricomycotina</taxon>
        <taxon>Agaricomycetes</taxon>
        <taxon>Agaricomycetidae</taxon>
        <taxon>Agaricales</taxon>
        <taxon>Fistulinaceae</taxon>
        <taxon>Fistulina</taxon>
    </lineage>
</organism>
<dbReference type="PANTHER" id="PTHR47634:SF9">
    <property type="entry name" value="PROTEIN KINASE DOMAIN-CONTAINING PROTEIN-RELATED"/>
    <property type="match status" value="1"/>
</dbReference>
<dbReference type="EMBL" id="KN881618">
    <property type="protein sequence ID" value="KIY53354.1"/>
    <property type="molecule type" value="Genomic_DNA"/>
</dbReference>
<dbReference type="Pfam" id="PF00069">
    <property type="entry name" value="Pkinase"/>
    <property type="match status" value="1"/>
</dbReference>
<evidence type="ECO:0000313" key="11">
    <source>
        <dbReference type="EMBL" id="KIY53354.1"/>
    </source>
</evidence>
<feature type="region of interest" description="Disordered" evidence="9">
    <location>
        <begin position="1"/>
        <end position="33"/>
    </location>
</feature>
<dbReference type="InterPro" id="IPR051334">
    <property type="entry name" value="SRPK"/>
</dbReference>
<dbReference type="GO" id="GO:0005737">
    <property type="term" value="C:cytoplasm"/>
    <property type="evidence" value="ECO:0007669"/>
    <property type="project" value="TreeGrafter"/>
</dbReference>
<dbReference type="PANTHER" id="PTHR47634">
    <property type="entry name" value="PROTEIN KINASE DOMAIN-CONTAINING PROTEIN-RELATED"/>
    <property type="match status" value="1"/>
</dbReference>
<dbReference type="GO" id="GO:0004674">
    <property type="term" value="F:protein serine/threonine kinase activity"/>
    <property type="evidence" value="ECO:0007669"/>
    <property type="project" value="UniProtKB-KW"/>
</dbReference>
<evidence type="ECO:0000256" key="9">
    <source>
        <dbReference type="SAM" id="MobiDB-lite"/>
    </source>
</evidence>
<reference evidence="11 12" key="1">
    <citation type="journal article" date="2015" name="Fungal Genet. Biol.">
        <title>Evolution of novel wood decay mechanisms in Agaricales revealed by the genome sequences of Fistulina hepatica and Cylindrobasidium torrendii.</title>
        <authorList>
            <person name="Floudas D."/>
            <person name="Held B.W."/>
            <person name="Riley R."/>
            <person name="Nagy L.G."/>
            <person name="Koehler G."/>
            <person name="Ransdell A.S."/>
            <person name="Younus H."/>
            <person name="Chow J."/>
            <person name="Chiniquy J."/>
            <person name="Lipzen A."/>
            <person name="Tritt A."/>
            <person name="Sun H."/>
            <person name="Haridas S."/>
            <person name="LaButti K."/>
            <person name="Ohm R.A."/>
            <person name="Kues U."/>
            <person name="Blanchette R.A."/>
            <person name="Grigoriev I.V."/>
            <person name="Minto R.E."/>
            <person name="Hibbett D.S."/>
        </authorList>
    </citation>
    <scope>NUCLEOTIDE SEQUENCE [LARGE SCALE GENOMIC DNA]</scope>
    <source>
        <strain evidence="11 12">ATCC 64428</strain>
    </source>
</reference>
<dbReference type="GO" id="GO:0050684">
    <property type="term" value="P:regulation of mRNA processing"/>
    <property type="evidence" value="ECO:0007669"/>
    <property type="project" value="TreeGrafter"/>
</dbReference>
<comment type="catalytic activity">
    <reaction evidence="7">
        <text>L-threonyl-[protein] + ATP = O-phospho-L-threonyl-[protein] + ADP + H(+)</text>
        <dbReference type="Rhea" id="RHEA:46608"/>
        <dbReference type="Rhea" id="RHEA-COMP:11060"/>
        <dbReference type="Rhea" id="RHEA-COMP:11605"/>
        <dbReference type="ChEBI" id="CHEBI:15378"/>
        <dbReference type="ChEBI" id="CHEBI:30013"/>
        <dbReference type="ChEBI" id="CHEBI:30616"/>
        <dbReference type="ChEBI" id="CHEBI:61977"/>
        <dbReference type="ChEBI" id="CHEBI:456216"/>
        <dbReference type="EC" id="2.7.11.1"/>
    </reaction>
</comment>
<dbReference type="Gene3D" id="3.30.200.20">
    <property type="entry name" value="Phosphorylase Kinase, domain 1"/>
    <property type="match status" value="1"/>
</dbReference>
<dbReference type="InterPro" id="IPR000719">
    <property type="entry name" value="Prot_kinase_dom"/>
</dbReference>
<evidence type="ECO:0000256" key="4">
    <source>
        <dbReference type="ARBA" id="ARBA00022741"/>
    </source>
</evidence>
<evidence type="ECO:0000259" key="10">
    <source>
        <dbReference type="PROSITE" id="PS50011"/>
    </source>
</evidence>
<dbReference type="SMART" id="SM00220">
    <property type="entry name" value="S_TKc"/>
    <property type="match status" value="1"/>
</dbReference>
<evidence type="ECO:0000256" key="6">
    <source>
        <dbReference type="ARBA" id="ARBA00022840"/>
    </source>
</evidence>
<keyword evidence="6" id="KW-0067">ATP-binding</keyword>
<dbReference type="AlphaFoldDB" id="A0A0D7ANN2"/>
<feature type="domain" description="Protein kinase" evidence="10">
    <location>
        <begin position="50"/>
        <end position="428"/>
    </location>
</feature>
<evidence type="ECO:0000256" key="8">
    <source>
        <dbReference type="ARBA" id="ARBA00048679"/>
    </source>
</evidence>
<sequence>MSCTPSHSSDGGSSAGSVSGFPEEDLREGGRGNPGYFPARLGQSLLQGRYCIVRKLGWGQYSSVWLAKDRTYNFFCLRQTSLSGSEQKSDEVKLLEKIANAQPLHRGFRYNLFFHESFEFMGPHGGHRCLVTEVLGFSLDYVRKIRDDGDYRLSVSTAKRVIKQILCGLEYLHDVCGIIHAGNSSLPQSHSFVIQMVLKTDLKHDNILFRPLDVSSVVAHELVANPSVSYDCGTEVSPSIVPIVSQGLPLSAVPSIREELLEAVIADVGHSHWQTHHFQELIQPRALRAPEVILGYPWNASADIWNLGCLATELLIGFWLFEANSEKGWEIDEDHLARVTEALETTFDPSFLSKCKHKDMFFKADGSFAHFTSHEEPTWPLRKLLEQFSHLGEGSEDLHAAERFLRRCLRLVPEERATAKDLVDDPWLADVDLSKA</sequence>
<comment type="catalytic activity">
    <reaction evidence="8">
        <text>L-seryl-[protein] + ATP = O-phospho-L-seryl-[protein] + ADP + H(+)</text>
        <dbReference type="Rhea" id="RHEA:17989"/>
        <dbReference type="Rhea" id="RHEA-COMP:9863"/>
        <dbReference type="Rhea" id="RHEA-COMP:11604"/>
        <dbReference type="ChEBI" id="CHEBI:15378"/>
        <dbReference type="ChEBI" id="CHEBI:29999"/>
        <dbReference type="ChEBI" id="CHEBI:30616"/>
        <dbReference type="ChEBI" id="CHEBI:83421"/>
        <dbReference type="ChEBI" id="CHEBI:456216"/>
        <dbReference type="EC" id="2.7.11.1"/>
    </reaction>
</comment>
<evidence type="ECO:0000256" key="7">
    <source>
        <dbReference type="ARBA" id="ARBA00047899"/>
    </source>
</evidence>
<evidence type="ECO:0000313" key="12">
    <source>
        <dbReference type="Proteomes" id="UP000054144"/>
    </source>
</evidence>
<gene>
    <name evidence="11" type="ORF">FISHEDRAFT_55222</name>
</gene>
<dbReference type="PROSITE" id="PS50011">
    <property type="entry name" value="PROTEIN_KINASE_DOM"/>
    <property type="match status" value="1"/>
</dbReference>
<keyword evidence="12" id="KW-1185">Reference proteome</keyword>
<evidence type="ECO:0000256" key="2">
    <source>
        <dbReference type="ARBA" id="ARBA00022527"/>
    </source>
</evidence>
<dbReference type="GO" id="GO:0000245">
    <property type="term" value="P:spliceosomal complex assembly"/>
    <property type="evidence" value="ECO:0007669"/>
    <property type="project" value="TreeGrafter"/>
</dbReference>
<dbReference type="SUPFAM" id="SSF56112">
    <property type="entry name" value="Protein kinase-like (PK-like)"/>
    <property type="match status" value="1"/>
</dbReference>
<accession>A0A0D7ANN2</accession>
<evidence type="ECO:0000256" key="5">
    <source>
        <dbReference type="ARBA" id="ARBA00022777"/>
    </source>
</evidence>
<keyword evidence="5 11" id="KW-0418">Kinase</keyword>
<dbReference type="GO" id="GO:0005524">
    <property type="term" value="F:ATP binding"/>
    <property type="evidence" value="ECO:0007669"/>
    <property type="project" value="UniProtKB-KW"/>
</dbReference>
<keyword evidence="2" id="KW-0723">Serine/threonine-protein kinase</keyword>
<evidence type="ECO:0000256" key="1">
    <source>
        <dbReference type="ARBA" id="ARBA00012513"/>
    </source>
</evidence>
<feature type="compositionally biased region" description="Low complexity" evidence="9">
    <location>
        <begin position="1"/>
        <end position="20"/>
    </location>
</feature>
<dbReference type="Proteomes" id="UP000054144">
    <property type="component" value="Unassembled WGS sequence"/>
</dbReference>
<dbReference type="Gene3D" id="1.10.510.10">
    <property type="entry name" value="Transferase(Phosphotransferase) domain 1"/>
    <property type="match status" value="1"/>
</dbReference>
<dbReference type="OrthoDB" id="5979581at2759"/>
<evidence type="ECO:0000256" key="3">
    <source>
        <dbReference type="ARBA" id="ARBA00022679"/>
    </source>
</evidence>
<proteinExistence type="predicted"/>
<protein>
    <recommendedName>
        <fullName evidence="1">non-specific serine/threonine protein kinase</fullName>
        <ecNumber evidence="1">2.7.11.1</ecNumber>
    </recommendedName>
</protein>